<protein>
    <submittedName>
        <fullName evidence="1">Uncharacterized protein</fullName>
    </submittedName>
</protein>
<comment type="caution">
    <text evidence="1">The sequence shown here is derived from an EMBL/GenBank/DDBJ whole genome shotgun (WGS) entry which is preliminary data.</text>
</comment>
<sequence>MPFTDRGFRVVSRAGGGSTFDGLEKDGSTEEMNVLRRYRQYEDDPDYRKVASVTDIVDLNWKLFGMDPFKQVKECHRHRK</sequence>
<dbReference type="EMBL" id="LAZR01003282">
    <property type="protein sequence ID" value="KKN20005.1"/>
    <property type="molecule type" value="Genomic_DNA"/>
</dbReference>
<dbReference type="AlphaFoldDB" id="A0A0F9NKA8"/>
<gene>
    <name evidence="1" type="ORF">LCGC14_0939980</name>
</gene>
<name>A0A0F9NKA8_9ZZZZ</name>
<organism evidence="1">
    <name type="scientific">marine sediment metagenome</name>
    <dbReference type="NCBI Taxonomy" id="412755"/>
    <lineage>
        <taxon>unclassified sequences</taxon>
        <taxon>metagenomes</taxon>
        <taxon>ecological metagenomes</taxon>
    </lineage>
</organism>
<reference evidence="1" key="1">
    <citation type="journal article" date="2015" name="Nature">
        <title>Complex archaea that bridge the gap between prokaryotes and eukaryotes.</title>
        <authorList>
            <person name="Spang A."/>
            <person name="Saw J.H."/>
            <person name="Jorgensen S.L."/>
            <person name="Zaremba-Niedzwiedzka K."/>
            <person name="Martijn J."/>
            <person name="Lind A.E."/>
            <person name="van Eijk R."/>
            <person name="Schleper C."/>
            <person name="Guy L."/>
            <person name="Ettema T.J."/>
        </authorList>
    </citation>
    <scope>NUCLEOTIDE SEQUENCE</scope>
</reference>
<proteinExistence type="predicted"/>
<evidence type="ECO:0000313" key="1">
    <source>
        <dbReference type="EMBL" id="KKN20005.1"/>
    </source>
</evidence>
<accession>A0A0F9NKA8</accession>